<feature type="compositionally biased region" description="Low complexity" evidence="7">
    <location>
        <begin position="10"/>
        <end position="32"/>
    </location>
</feature>
<evidence type="ECO:0000259" key="8">
    <source>
        <dbReference type="Pfam" id="PF00082"/>
    </source>
</evidence>
<keyword evidence="3 5" id="KW-0378">Hydrolase</keyword>
<dbReference type="PROSITE" id="PS00136">
    <property type="entry name" value="SUBTILASE_ASP"/>
    <property type="match status" value="1"/>
</dbReference>
<sequence length="679" mass="68320">MADPKDKDASSGTAAGAARRAPGAQPAPDAAPQGGGSAAAENAVGTRETQYIIGPRVVPGSLTPLAAPAVLTNVLEKFRELPGYREMCRLKPRGVGLFAAGAGAAEIAVASTSPELGKELEAASRAGAPFVAERNRVLNHHGLAPAPAGGADATAAAALPGSFELGQISFDFSVVGADHQPLEGAQITLTGRRFTGEGVTDRNGKATVAVFGERPSTILSLYVKPLANHWERFIERPALNGSAINTIVLQPLSATFPNFPAQPMLGWGQEVMGLGQIPSHLTGQGVKIAIIDSGCDNTHPLLAHIKNGIDLTNQGNTSTWARDQIAHGTHCAGVIAGSASAGQGVRGFAPGAEVHIFKVFPGGRFSSLIDALDICIERQIDVVNCSLGSGEHSELVQNKIEEARQRGVACVVAAGNSSGPVQFPATLPTVLSVSALGQEQRFPTDSQHARTVVTELVGLNGVFPARFSCFGPQIRVSGPGVAIVSTVPGGGYAAWDGTSMAAPHVTGLAALVLAHHPAFHQPALRARTAARVDSLFQLLVAACAPMVADPARGGAGLPQATRALGALAAAPAQTAGAVAAGPAATAQFPQAPTDAALLQALAPVIAALAGGMPAGGALGALMGQTLANGGAGFGGPFAGFPGVGFPGAAGFAAQPGFGFGVPAGMPPQVLAQLRSLGLA</sequence>
<dbReference type="PROSITE" id="PS00138">
    <property type="entry name" value="SUBTILASE_SER"/>
    <property type="match status" value="1"/>
</dbReference>
<dbReference type="Proteomes" id="UP001501588">
    <property type="component" value="Unassembled WGS sequence"/>
</dbReference>
<evidence type="ECO:0000256" key="6">
    <source>
        <dbReference type="RuleBase" id="RU003355"/>
    </source>
</evidence>
<feature type="active site" description="Charge relay system" evidence="5">
    <location>
        <position position="292"/>
    </location>
</feature>
<dbReference type="PROSITE" id="PS00137">
    <property type="entry name" value="SUBTILASE_HIS"/>
    <property type="match status" value="1"/>
</dbReference>
<dbReference type="PANTHER" id="PTHR43806:SF11">
    <property type="entry name" value="CEREVISIN-RELATED"/>
    <property type="match status" value="1"/>
</dbReference>
<dbReference type="InterPro" id="IPR022398">
    <property type="entry name" value="Peptidase_S8_His-AS"/>
</dbReference>
<name>A0ABN1EMA4_9PROT</name>
<dbReference type="InterPro" id="IPR023827">
    <property type="entry name" value="Peptidase_S8_Asp-AS"/>
</dbReference>
<dbReference type="InterPro" id="IPR023828">
    <property type="entry name" value="Peptidase_S8_Ser-AS"/>
</dbReference>
<dbReference type="Gene3D" id="3.40.50.200">
    <property type="entry name" value="Peptidase S8/S53 domain"/>
    <property type="match status" value="1"/>
</dbReference>
<feature type="active site" description="Charge relay system" evidence="5">
    <location>
        <position position="499"/>
    </location>
</feature>
<keyword evidence="4 5" id="KW-0720">Serine protease</keyword>
<evidence type="ECO:0000256" key="7">
    <source>
        <dbReference type="SAM" id="MobiDB-lite"/>
    </source>
</evidence>
<protein>
    <recommendedName>
        <fullName evidence="8">Peptidase S8/S53 domain-containing protein</fullName>
    </recommendedName>
</protein>
<keyword evidence="2 5" id="KW-0645">Protease</keyword>
<organism evidence="9 10">
    <name type="scientific">Craurococcus roseus</name>
    <dbReference type="NCBI Taxonomy" id="77585"/>
    <lineage>
        <taxon>Bacteria</taxon>
        <taxon>Pseudomonadati</taxon>
        <taxon>Pseudomonadota</taxon>
        <taxon>Alphaproteobacteria</taxon>
        <taxon>Acetobacterales</taxon>
        <taxon>Acetobacteraceae</taxon>
        <taxon>Craurococcus</taxon>
    </lineage>
</organism>
<dbReference type="EMBL" id="BAAAFZ010000007">
    <property type="protein sequence ID" value="GAA0569581.1"/>
    <property type="molecule type" value="Genomic_DNA"/>
</dbReference>
<evidence type="ECO:0000256" key="5">
    <source>
        <dbReference type="PROSITE-ProRule" id="PRU01240"/>
    </source>
</evidence>
<dbReference type="InterPro" id="IPR000209">
    <property type="entry name" value="Peptidase_S8/S53_dom"/>
</dbReference>
<dbReference type="InterPro" id="IPR050131">
    <property type="entry name" value="Peptidase_S8_subtilisin-like"/>
</dbReference>
<accession>A0ABN1EMA4</accession>
<evidence type="ECO:0000256" key="2">
    <source>
        <dbReference type="ARBA" id="ARBA00022670"/>
    </source>
</evidence>
<feature type="domain" description="Peptidase S8/S53" evidence="8">
    <location>
        <begin position="283"/>
        <end position="527"/>
    </location>
</feature>
<keyword evidence="10" id="KW-1185">Reference proteome</keyword>
<dbReference type="PRINTS" id="PR00723">
    <property type="entry name" value="SUBTILISIN"/>
</dbReference>
<dbReference type="InterPro" id="IPR036852">
    <property type="entry name" value="Peptidase_S8/S53_dom_sf"/>
</dbReference>
<feature type="active site" description="Charge relay system" evidence="5">
    <location>
        <position position="327"/>
    </location>
</feature>
<dbReference type="PROSITE" id="PS51892">
    <property type="entry name" value="SUBTILASE"/>
    <property type="match status" value="1"/>
</dbReference>
<proteinExistence type="inferred from homology"/>
<evidence type="ECO:0000313" key="9">
    <source>
        <dbReference type="EMBL" id="GAA0569581.1"/>
    </source>
</evidence>
<dbReference type="RefSeq" id="WP_343893565.1">
    <property type="nucleotide sequence ID" value="NZ_BAAAFZ010000007.1"/>
</dbReference>
<evidence type="ECO:0000313" key="10">
    <source>
        <dbReference type="Proteomes" id="UP001501588"/>
    </source>
</evidence>
<gene>
    <name evidence="9" type="ORF">GCM10009416_05040</name>
</gene>
<dbReference type="InterPro" id="IPR015500">
    <property type="entry name" value="Peptidase_S8_subtilisin-rel"/>
</dbReference>
<feature type="region of interest" description="Disordered" evidence="7">
    <location>
        <begin position="1"/>
        <end position="42"/>
    </location>
</feature>
<reference evidence="9 10" key="1">
    <citation type="journal article" date="2019" name="Int. J. Syst. Evol. Microbiol.">
        <title>The Global Catalogue of Microorganisms (GCM) 10K type strain sequencing project: providing services to taxonomists for standard genome sequencing and annotation.</title>
        <authorList>
            <consortium name="The Broad Institute Genomics Platform"/>
            <consortium name="The Broad Institute Genome Sequencing Center for Infectious Disease"/>
            <person name="Wu L."/>
            <person name="Ma J."/>
        </authorList>
    </citation>
    <scope>NUCLEOTIDE SEQUENCE [LARGE SCALE GENOMIC DNA]</scope>
    <source>
        <strain evidence="9 10">JCM 9933</strain>
    </source>
</reference>
<evidence type="ECO:0000256" key="3">
    <source>
        <dbReference type="ARBA" id="ARBA00022801"/>
    </source>
</evidence>
<comment type="similarity">
    <text evidence="1 5 6">Belongs to the peptidase S8 family.</text>
</comment>
<dbReference type="PANTHER" id="PTHR43806">
    <property type="entry name" value="PEPTIDASE S8"/>
    <property type="match status" value="1"/>
</dbReference>
<comment type="caution">
    <text evidence="9">The sequence shown here is derived from an EMBL/GenBank/DDBJ whole genome shotgun (WGS) entry which is preliminary data.</text>
</comment>
<dbReference type="SUPFAM" id="SSF52743">
    <property type="entry name" value="Subtilisin-like"/>
    <property type="match status" value="1"/>
</dbReference>
<evidence type="ECO:0000256" key="1">
    <source>
        <dbReference type="ARBA" id="ARBA00011073"/>
    </source>
</evidence>
<evidence type="ECO:0000256" key="4">
    <source>
        <dbReference type="ARBA" id="ARBA00022825"/>
    </source>
</evidence>
<dbReference type="Pfam" id="PF00082">
    <property type="entry name" value="Peptidase_S8"/>
    <property type="match status" value="1"/>
</dbReference>